<keyword evidence="4" id="KW-0378">Hydrolase</keyword>
<reference evidence="7 8" key="1">
    <citation type="submission" date="2024-08" db="EMBL/GenBank/DDBJ databases">
        <title>Whole-genome sequencing of halo(alkali)philic microorganisms from hypersaline lakes.</title>
        <authorList>
            <person name="Sorokin D.Y."/>
            <person name="Merkel A.Y."/>
            <person name="Messina E."/>
            <person name="Yakimov M."/>
        </authorList>
    </citation>
    <scope>NUCLEOTIDE SEQUENCE [LARGE SCALE GENOMIC DNA]</scope>
    <source>
        <strain evidence="7 8">AB-hyl4</strain>
    </source>
</reference>
<dbReference type="Proteomes" id="UP001575105">
    <property type="component" value="Unassembled WGS sequence"/>
</dbReference>
<evidence type="ECO:0000313" key="7">
    <source>
        <dbReference type="EMBL" id="MFA9477644.1"/>
    </source>
</evidence>
<comment type="cofactor">
    <cofactor evidence="1">
        <name>Zn(2+)</name>
        <dbReference type="ChEBI" id="CHEBI:29105"/>
    </cofactor>
</comment>
<dbReference type="InterPro" id="IPR001279">
    <property type="entry name" value="Metallo-B-lactamas"/>
</dbReference>
<accession>A0ABV4U480</accession>
<dbReference type="SUPFAM" id="SSF56281">
    <property type="entry name" value="Metallo-hydrolase/oxidoreductase"/>
    <property type="match status" value="1"/>
</dbReference>
<dbReference type="RefSeq" id="WP_425344571.1">
    <property type="nucleotide sequence ID" value="NZ_JBGUBD010000003.1"/>
</dbReference>
<dbReference type="EMBL" id="JBGUBD010000003">
    <property type="protein sequence ID" value="MFA9477644.1"/>
    <property type="molecule type" value="Genomic_DNA"/>
</dbReference>
<dbReference type="Gene3D" id="3.60.15.10">
    <property type="entry name" value="Ribonuclease Z/Hydroxyacylglutathione hydrolase-like"/>
    <property type="match status" value="1"/>
</dbReference>
<feature type="domain" description="Metallo-beta-lactamase" evidence="6">
    <location>
        <begin position="27"/>
        <end position="211"/>
    </location>
</feature>
<keyword evidence="5" id="KW-0862">Zinc</keyword>
<organism evidence="7 8">
    <name type="scientific">Natronomicrosphaera hydrolytica</name>
    <dbReference type="NCBI Taxonomy" id="3242702"/>
    <lineage>
        <taxon>Bacteria</taxon>
        <taxon>Pseudomonadati</taxon>
        <taxon>Planctomycetota</taxon>
        <taxon>Phycisphaerae</taxon>
        <taxon>Phycisphaerales</taxon>
        <taxon>Phycisphaeraceae</taxon>
        <taxon>Natronomicrosphaera</taxon>
    </lineage>
</organism>
<name>A0ABV4U480_9BACT</name>
<protein>
    <submittedName>
        <fullName evidence="7">MBL fold metallo-hydrolase</fullName>
    </submittedName>
</protein>
<evidence type="ECO:0000256" key="5">
    <source>
        <dbReference type="ARBA" id="ARBA00022833"/>
    </source>
</evidence>
<dbReference type="SMART" id="SM00849">
    <property type="entry name" value="Lactamase_B"/>
    <property type="match status" value="1"/>
</dbReference>
<dbReference type="InterPro" id="IPR051013">
    <property type="entry name" value="MBL_superfamily_lactonases"/>
</dbReference>
<keyword evidence="8" id="KW-1185">Reference proteome</keyword>
<evidence type="ECO:0000256" key="1">
    <source>
        <dbReference type="ARBA" id="ARBA00001947"/>
    </source>
</evidence>
<gene>
    <name evidence="7" type="ORF">ACERK3_04980</name>
</gene>
<dbReference type="PANTHER" id="PTHR42978:SF2">
    <property type="entry name" value="102 KBASES UNSTABLE REGION: FROM 1 TO 119443"/>
    <property type="match status" value="1"/>
</dbReference>
<comment type="caution">
    <text evidence="7">The sequence shown here is derived from an EMBL/GenBank/DDBJ whole genome shotgun (WGS) entry which is preliminary data.</text>
</comment>
<comment type="similarity">
    <text evidence="2">Belongs to the metallo-beta-lactamase superfamily.</text>
</comment>
<evidence type="ECO:0000313" key="8">
    <source>
        <dbReference type="Proteomes" id="UP001575105"/>
    </source>
</evidence>
<proteinExistence type="inferred from homology"/>
<evidence type="ECO:0000259" key="6">
    <source>
        <dbReference type="SMART" id="SM00849"/>
    </source>
</evidence>
<keyword evidence="3" id="KW-0479">Metal-binding</keyword>
<sequence length="222" mass="24407">MDYRIISIGVLSVHELWNRQGAARTPHATTTLIRSGDRTILVDPGLPGQVIAARLSERAGIEPEDVSDVFLTNFRPAHRMGLLAFPKARWIVSEAEREAMGAALVEQFRQASDDESREMLQQEIALLKRCVAAPDKVAEHVDLFPLPGFTPGTCGLLLSQTRSTTLIAGDAVATIEHLEQGRVLRGAYDTQQAQESLVEAIEIADVIIPGHDNITHNPTRRF</sequence>
<evidence type="ECO:0000256" key="3">
    <source>
        <dbReference type="ARBA" id="ARBA00022723"/>
    </source>
</evidence>
<evidence type="ECO:0000256" key="2">
    <source>
        <dbReference type="ARBA" id="ARBA00007749"/>
    </source>
</evidence>
<dbReference type="Pfam" id="PF00753">
    <property type="entry name" value="Lactamase_B"/>
    <property type="match status" value="1"/>
</dbReference>
<dbReference type="PANTHER" id="PTHR42978">
    <property type="entry name" value="QUORUM-QUENCHING LACTONASE YTNP-RELATED-RELATED"/>
    <property type="match status" value="1"/>
</dbReference>
<dbReference type="InterPro" id="IPR036866">
    <property type="entry name" value="RibonucZ/Hydroxyglut_hydro"/>
</dbReference>
<evidence type="ECO:0000256" key="4">
    <source>
        <dbReference type="ARBA" id="ARBA00022801"/>
    </source>
</evidence>